<organism evidence="1 2">
    <name type="scientific">Pseudonocardia asaccharolytica DSM 44247 = NBRC 16224</name>
    <dbReference type="NCBI Taxonomy" id="1123024"/>
    <lineage>
        <taxon>Bacteria</taxon>
        <taxon>Bacillati</taxon>
        <taxon>Actinomycetota</taxon>
        <taxon>Actinomycetes</taxon>
        <taxon>Pseudonocardiales</taxon>
        <taxon>Pseudonocardiaceae</taxon>
        <taxon>Pseudonocardia</taxon>
    </lineage>
</organism>
<dbReference type="EMBL" id="BJVI01000006">
    <property type="protein sequence ID" value="GEL17151.1"/>
    <property type="molecule type" value="Genomic_DNA"/>
</dbReference>
<name>A0A511CX65_9PSEU</name>
<gene>
    <name evidence="1" type="ORF">PA7_09880</name>
</gene>
<dbReference type="Pfam" id="PF06224">
    <property type="entry name" value="AlkZ-like"/>
    <property type="match status" value="1"/>
</dbReference>
<proteinExistence type="predicted"/>
<protein>
    <recommendedName>
        <fullName evidence="3">Winged helix DNA-binding domain-containing protein</fullName>
    </recommendedName>
</protein>
<evidence type="ECO:0000313" key="2">
    <source>
        <dbReference type="Proteomes" id="UP000321328"/>
    </source>
</evidence>
<dbReference type="Proteomes" id="UP000321328">
    <property type="component" value="Unassembled WGS sequence"/>
</dbReference>
<dbReference type="InterPro" id="IPR009351">
    <property type="entry name" value="AlkZ-like"/>
</dbReference>
<reference evidence="1 2" key="1">
    <citation type="submission" date="2019-07" db="EMBL/GenBank/DDBJ databases">
        <title>Whole genome shotgun sequence of Pseudonocardia asaccharolytica NBRC 16224.</title>
        <authorList>
            <person name="Hosoyama A."/>
            <person name="Uohara A."/>
            <person name="Ohji S."/>
            <person name="Ichikawa N."/>
        </authorList>
    </citation>
    <scope>NUCLEOTIDE SEQUENCE [LARGE SCALE GENOMIC DNA]</scope>
    <source>
        <strain evidence="1 2">NBRC 16224</strain>
    </source>
</reference>
<dbReference type="STRING" id="1123024.GCA_000423625_01321"/>
<dbReference type="PANTHER" id="PTHR38479">
    <property type="entry name" value="LMO0824 PROTEIN"/>
    <property type="match status" value="1"/>
</dbReference>
<dbReference type="PANTHER" id="PTHR38479:SF2">
    <property type="entry name" value="WINGED HELIX DNA-BINDING DOMAIN-CONTAINING PROTEIN"/>
    <property type="match status" value="1"/>
</dbReference>
<evidence type="ECO:0008006" key="3">
    <source>
        <dbReference type="Google" id="ProtNLM"/>
    </source>
</evidence>
<sequence>MTEPGCFRERTGPPARVVAAETVDPRHTRRVAERVLTRRRLNRALLARQLLLDRAALTPARAVERVGGLQTQYAPSGYIGLWSRLAGFRRADLTRALERRRIVQGWVMRCTIHMVSARDYVPLIEAVRAERRRWWLRTHKELAVVGMPAVAAAVRRHLADGPRKQAQLVELLAADGFPREVFPGAQLWVDLVRVPPAGTWERPRAHVYGLAEQWLPDGAADRQAAEELLVTRYLRGFGPASASSIARFCGFPVTATRAVLGRLELRRFRAESGEELVDLPRAPLPDANTPAPVRFLSTFDAVLLLGHARRAGIVPEEHRSKLFDPARPQSVPTFLVDGRVAGTWRWADDRVRWEPFDELAAPVRRQVAEEAERLAAFHTDT</sequence>
<comment type="caution">
    <text evidence="1">The sequence shown here is derived from an EMBL/GenBank/DDBJ whole genome shotgun (WGS) entry which is preliminary data.</text>
</comment>
<evidence type="ECO:0000313" key="1">
    <source>
        <dbReference type="EMBL" id="GEL17151.1"/>
    </source>
</evidence>
<accession>A0A511CX65</accession>
<keyword evidence="2" id="KW-1185">Reference proteome</keyword>
<dbReference type="AlphaFoldDB" id="A0A511CX65"/>